<dbReference type="PANTHER" id="PTHR10809">
    <property type="entry name" value="VESICLE-ASSOCIATED MEMBRANE PROTEIN-ASSOCIATED PROTEIN"/>
    <property type="match status" value="1"/>
</dbReference>
<evidence type="ECO:0000256" key="2">
    <source>
        <dbReference type="RuleBase" id="RU003425"/>
    </source>
</evidence>
<keyword evidence="2" id="KW-0206">Cytoskeleton</keyword>
<dbReference type="InterPro" id="IPR008962">
    <property type="entry name" value="PapD-like_sf"/>
</dbReference>
<keyword evidence="3" id="KW-0175">Coiled coil</keyword>
<evidence type="ECO:0000256" key="1">
    <source>
        <dbReference type="ARBA" id="ARBA00008932"/>
    </source>
</evidence>
<keyword evidence="6" id="KW-1185">Reference proteome</keyword>
<evidence type="ECO:0000313" key="6">
    <source>
        <dbReference type="Proteomes" id="UP000024635"/>
    </source>
</evidence>
<dbReference type="OrthoDB" id="264603at2759"/>
<evidence type="ECO:0000313" key="5">
    <source>
        <dbReference type="EMBL" id="EYC02039.1"/>
    </source>
</evidence>
<protein>
    <recommendedName>
        <fullName evidence="2">Major sperm protein</fullName>
    </recommendedName>
</protein>
<dbReference type="Proteomes" id="UP000024635">
    <property type="component" value="Unassembled WGS sequence"/>
</dbReference>
<dbReference type="Pfam" id="PF00635">
    <property type="entry name" value="Motile_Sperm"/>
    <property type="match status" value="1"/>
</dbReference>
<dbReference type="SUPFAM" id="SSF49354">
    <property type="entry name" value="PapD-like"/>
    <property type="match status" value="1"/>
</dbReference>
<dbReference type="InterPro" id="IPR000535">
    <property type="entry name" value="MSP_dom"/>
</dbReference>
<evidence type="ECO:0000256" key="3">
    <source>
        <dbReference type="SAM" id="Coils"/>
    </source>
</evidence>
<dbReference type="AlphaFoldDB" id="A0A016TGJ5"/>
<proteinExistence type="inferred from homology"/>
<dbReference type="InterPro" id="IPR016763">
    <property type="entry name" value="VAP"/>
</dbReference>
<dbReference type="GO" id="GO:0061817">
    <property type="term" value="P:endoplasmic reticulum-plasma membrane tethering"/>
    <property type="evidence" value="ECO:0007669"/>
    <property type="project" value="TreeGrafter"/>
</dbReference>
<dbReference type="STRING" id="53326.A0A016TGJ5"/>
<evidence type="ECO:0000259" key="4">
    <source>
        <dbReference type="PROSITE" id="PS50202"/>
    </source>
</evidence>
<gene>
    <name evidence="5" type="primary">Acey_s0102.g3448</name>
    <name evidence="5" type="synonym">Acey-F54H5.3</name>
    <name evidence="5" type="ORF">Y032_0102g3448</name>
</gene>
<feature type="coiled-coil region" evidence="3">
    <location>
        <begin position="258"/>
        <end position="334"/>
    </location>
</feature>
<dbReference type="PANTHER" id="PTHR10809:SF164">
    <property type="entry name" value="MAJOR SPERM PROTEIN"/>
    <property type="match status" value="1"/>
</dbReference>
<keyword evidence="2" id="KW-0963">Cytoplasm</keyword>
<dbReference type="PROSITE" id="PS50202">
    <property type="entry name" value="MSP"/>
    <property type="match status" value="1"/>
</dbReference>
<accession>A0A016TGJ5</accession>
<comment type="function">
    <text evidence="2">Central component in molecular interactions underlying sperm crawling. Forms an extensive filament system that extends from sperm villipoda, along the leading edge of the pseudopod.</text>
</comment>
<dbReference type="GO" id="GO:0033149">
    <property type="term" value="F:FFAT motif binding"/>
    <property type="evidence" value="ECO:0007669"/>
    <property type="project" value="TreeGrafter"/>
</dbReference>
<dbReference type="GO" id="GO:0005886">
    <property type="term" value="C:plasma membrane"/>
    <property type="evidence" value="ECO:0007669"/>
    <property type="project" value="TreeGrafter"/>
</dbReference>
<feature type="domain" description="MSP" evidence="4">
    <location>
        <begin position="83"/>
        <end position="204"/>
    </location>
</feature>
<comment type="similarity">
    <text evidence="1">Belongs to the VAMP-associated protein (VAP) (TC 9.B.17) family.</text>
</comment>
<dbReference type="EMBL" id="JARK01001438">
    <property type="protein sequence ID" value="EYC02039.1"/>
    <property type="molecule type" value="Genomic_DNA"/>
</dbReference>
<name>A0A016TGJ5_9BILA</name>
<dbReference type="Gene3D" id="2.60.40.10">
    <property type="entry name" value="Immunoglobulins"/>
    <property type="match status" value="1"/>
</dbReference>
<comment type="caution">
    <text evidence="5">The sequence shown here is derived from an EMBL/GenBank/DDBJ whole genome shotgun (WGS) entry which is preliminary data.</text>
</comment>
<organism evidence="5 6">
    <name type="scientific">Ancylostoma ceylanicum</name>
    <dbReference type="NCBI Taxonomy" id="53326"/>
    <lineage>
        <taxon>Eukaryota</taxon>
        <taxon>Metazoa</taxon>
        <taxon>Ecdysozoa</taxon>
        <taxon>Nematoda</taxon>
        <taxon>Chromadorea</taxon>
        <taxon>Rhabditida</taxon>
        <taxon>Rhabditina</taxon>
        <taxon>Rhabditomorpha</taxon>
        <taxon>Strongyloidea</taxon>
        <taxon>Ancylostomatidae</taxon>
        <taxon>Ancylostomatinae</taxon>
        <taxon>Ancylostoma</taxon>
    </lineage>
</organism>
<dbReference type="GO" id="GO:0005789">
    <property type="term" value="C:endoplasmic reticulum membrane"/>
    <property type="evidence" value="ECO:0007669"/>
    <property type="project" value="InterPro"/>
</dbReference>
<dbReference type="GO" id="GO:0090158">
    <property type="term" value="P:endoplasmic reticulum membrane organization"/>
    <property type="evidence" value="ECO:0007669"/>
    <property type="project" value="TreeGrafter"/>
</dbReference>
<sequence>MINNYFVPNAISCGLFVRNCCERQESSIDSKDLPCAVVSHIAIMSSGGVPKLASSHMKELKDLKEENQRSQNVVPPFLTQQPLVTPAPIRLTNVNPLILVFDGPRNNQCQKSLNIANVSNERIAWRVLCNAPTRYVVSPNKGFLFKQEKIAVQVILLNGTKYHRRHAFVVQVKPAKMEENNRKLTWRDMSAAETKLVQNTRISTLCPNAVDVTPATSSASSVSTLSSADTTPVSSRSALSLKAPLVKEEEHGQYAPKIKELTEQIKQAAEQKQANTQRMVDAVNEVKKLEVELDRAGQNLSQIQQKFSDHEAVVAELRQRAKKLREQLAIAREADRRRNA</sequence>
<dbReference type="InterPro" id="IPR013783">
    <property type="entry name" value="Ig-like_fold"/>
</dbReference>
<reference evidence="6" key="1">
    <citation type="journal article" date="2015" name="Nat. Genet.">
        <title>The genome and transcriptome of the zoonotic hookworm Ancylostoma ceylanicum identify infection-specific gene families.</title>
        <authorList>
            <person name="Schwarz E.M."/>
            <person name="Hu Y."/>
            <person name="Antoshechkin I."/>
            <person name="Miller M.M."/>
            <person name="Sternberg P.W."/>
            <person name="Aroian R.V."/>
        </authorList>
    </citation>
    <scope>NUCLEOTIDE SEQUENCE</scope>
    <source>
        <strain evidence="6">HY135</strain>
    </source>
</reference>